<accession>A0ABP9RL88</accession>
<gene>
    <name evidence="2" type="ORF">GCM10023322_11400</name>
</gene>
<evidence type="ECO:0000313" key="2">
    <source>
        <dbReference type="EMBL" id="GAA5180035.1"/>
    </source>
</evidence>
<evidence type="ECO:0000313" key="3">
    <source>
        <dbReference type="Proteomes" id="UP001501570"/>
    </source>
</evidence>
<keyword evidence="3" id="KW-1185">Reference proteome</keyword>
<feature type="transmembrane region" description="Helical" evidence="1">
    <location>
        <begin position="249"/>
        <end position="267"/>
    </location>
</feature>
<comment type="caution">
    <text evidence="2">The sequence shown here is derived from an EMBL/GenBank/DDBJ whole genome shotgun (WGS) entry which is preliminary data.</text>
</comment>
<protein>
    <recommendedName>
        <fullName evidence="4">DUF3592 domain-containing protein</fullName>
    </recommendedName>
</protein>
<organism evidence="2 3">
    <name type="scientific">Rugosimonospora acidiphila</name>
    <dbReference type="NCBI Taxonomy" id="556531"/>
    <lineage>
        <taxon>Bacteria</taxon>
        <taxon>Bacillati</taxon>
        <taxon>Actinomycetota</taxon>
        <taxon>Actinomycetes</taxon>
        <taxon>Micromonosporales</taxon>
        <taxon>Micromonosporaceae</taxon>
        <taxon>Rugosimonospora</taxon>
    </lineage>
</organism>
<dbReference type="EMBL" id="BAABJQ010000003">
    <property type="protein sequence ID" value="GAA5180035.1"/>
    <property type="molecule type" value="Genomic_DNA"/>
</dbReference>
<feature type="transmembrane region" description="Helical" evidence="1">
    <location>
        <begin position="273"/>
        <end position="295"/>
    </location>
</feature>
<keyword evidence="1" id="KW-1133">Transmembrane helix</keyword>
<proteinExistence type="predicted"/>
<evidence type="ECO:0008006" key="4">
    <source>
        <dbReference type="Google" id="ProtNLM"/>
    </source>
</evidence>
<feature type="transmembrane region" description="Helical" evidence="1">
    <location>
        <begin position="118"/>
        <end position="137"/>
    </location>
</feature>
<name>A0ABP9RL88_9ACTN</name>
<keyword evidence="1" id="KW-0472">Membrane</keyword>
<dbReference type="Proteomes" id="UP001501570">
    <property type="component" value="Unassembled WGS sequence"/>
</dbReference>
<evidence type="ECO:0000256" key="1">
    <source>
        <dbReference type="SAM" id="Phobius"/>
    </source>
</evidence>
<reference evidence="3" key="1">
    <citation type="journal article" date="2019" name="Int. J. Syst. Evol. Microbiol.">
        <title>The Global Catalogue of Microorganisms (GCM) 10K type strain sequencing project: providing services to taxonomists for standard genome sequencing and annotation.</title>
        <authorList>
            <consortium name="The Broad Institute Genomics Platform"/>
            <consortium name="The Broad Institute Genome Sequencing Center for Infectious Disease"/>
            <person name="Wu L."/>
            <person name="Ma J."/>
        </authorList>
    </citation>
    <scope>NUCLEOTIDE SEQUENCE [LARGE SCALE GENOMIC DNA]</scope>
    <source>
        <strain evidence="3">JCM 18304</strain>
    </source>
</reference>
<keyword evidence="1" id="KW-0812">Transmembrane</keyword>
<dbReference type="RefSeq" id="WP_345626756.1">
    <property type="nucleotide sequence ID" value="NZ_BAABJQ010000003.1"/>
</dbReference>
<sequence>MRPPASRVRSICAVVFITIALVLLWGAVAIAGHQRAAEQQRRATQRSIGQVTQVYAGKPEPVEVTWLDRDETSHVAVFHAVSGQRIALGDPFTVRYDPQHPQRAYALTTESRTTRFDILLLVVLAGTVVLLCWLVRLSRWWWGARRGEVGFAVAHIQPTPAWRRKAGRIWVRLTDEQGLVRYQQVLWEPWLADFPRGGRVAIRRCPPPGESYIIEVPSRGRLWPAGATDDEAPSAEAHARLVRDPATTVLFYVALVMIILLWTFVLASLFIPVYFLLLAFAAWHWFAFAPPGLVFEKAR</sequence>